<dbReference type="AlphaFoldDB" id="A0A0D2LDU5"/>
<organism evidence="4 5">
    <name type="scientific">Hypholoma sublateritium (strain FD-334 SS-4)</name>
    <dbReference type="NCBI Taxonomy" id="945553"/>
    <lineage>
        <taxon>Eukaryota</taxon>
        <taxon>Fungi</taxon>
        <taxon>Dikarya</taxon>
        <taxon>Basidiomycota</taxon>
        <taxon>Agaricomycotina</taxon>
        <taxon>Agaricomycetes</taxon>
        <taxon>Agaricomycetidae</taxon>
        <taxon>Agaricales</taxon>
        <taxon>Agaricineae</taxon>
        <taxon>Strophariaceae</taxon>
        <taxon>Hypholoma</taxon>
    </lineage>
</organism>
<evidence type="ECO:0000256" key="1">
    <source>
        <dbReference type="SAM" id="MobiDB-lite"/>
    </source>
</evidence>
<evidence type="ECO:0000313" key="4">
    <source>
        <dbReference type="EMBL" id="KJA25597.1"/>
    </source>
</evidence>
<proteinExistence type="predicted"/>
<protein>
    <submittedName>
        <fullName evidence="4">Uncharacterized protein</fullName>
    </submittedName>
</protein>
<evidence type="ECO:0000256" key="3">
    <source>
        <dbReference type="SAM" id="SignalP"/>
    </source>
</evidence>
<name>A0A0D2LDU5_HYPSF</name>
<accession>A0A0D2LDU5</accession>
<feature type="region of interest" description="Disordered" evidence="1">
    <location>
        <begin position="327"/>
        <end position="346"/>
    </location>
</feature>
<keyword evidence="3" id="KW-0732">Signal</keyword>
<keyword evidence="2" id="KW-0812">Transmembrane</keyword>
<feature type="region of interest" description="Disordered" evidence="1">
    <location>
        <begin position="431"/>
        <end position="453"/>
    </location>
</feature>
<feature type="transmembrane region" description="Helical" evidence="2">
    <location>
        <begin position="192"/>
        <end position="213"/>
    </location>
</feature>
<feature type="compositionally biased region" description="Low complexity" evidence="1">
    <location>
        <begin position="114"/>
        <end position="124"/>
    </location>
</feature>
<reference evidence="5" key="1">
    <citation type="submission" date="2014-04" db="EMBL/GenBank/DDBJ databases">
        <title>Evolutionary Origins and Diversification of the Mycorrhizal Mutualists.</title>
        <authorList>
            <consortium name="DOE Joint Genome Institute"/>
            <consortium name="Mycorrhizal Genomics Consortium"/>
            <person name="Kohler A."/>
            <person name="Kuo A."/>
            <person name="Nagy L.G."/>
            <person name="Floudas D."/>
            <person name="Copeland A."/>
            <person name="Barry K.W."/>
            <person name="Cichocki N."/>
            <person name="Veneault-Fourrey C."/>
            <person name="LaButti K."/>
            <person name="Lindquist E.A."/>
            <person name="Lipzen A."/>
            <person name="Lundell T."/>
            <person name="Morin E."/>
            <person name="Murat C."/>
            <person name="Riley R."/>
            <person name="Ohm R."/>
            <person name="Sun H."/>
            <person name="Tunlid A."/>
            <person name="Henrissat B."/>
            <person name="Grigoriev I.V."/>
            <person name="Hibbett D.S."/>
            <person name="Martin F."/>
        </authorList>
    </citation>
    <scope>NUCLEOTIDE SEQUENCE [LARGE SCALE GENOMIC DNA]</scope>
    <source>
        <strain evidence="5">FD-334 SS-4</strain>
    </source>
</reference>
<feature type="chain" id="PRO_5002263767" evidence="3">
    <location>
        <begin position="29"/>
        <end position="501"/>
    </location>
</feature>
<dbReference type="EMBL" id="KN817531">
    <property type="protein sequence ID" value="KJA25597.1"/>
    <property type="molecule type" value="Genomic_DNA"/>
</dbReference>
<feature type="region of interest" description="Disordered" evidence="1">
    <location>
        <begin position="249"/>
        <end position="278"/>
    </location>
</feature>
<keyword evidence="2" id="KW-1133">Transmembrane helix</keyword>
<dbReference type="Proteomes" id="UP000054270">
    <property type="component" value="Unassembled WGS sequence"/>
</dbReference>
<gene>
    <name evidence="4" type="ORF">HYPSUDRAFT_37638</name>
</gene>
<dbReference type="OrthoDB" id="3056408at2759"/>
<evidence type="ECO:0000313" key="5">
    <source>
        <dbReference type="Proteomes" id="UP000054270"/>
    </source>
</evidence>
<feature type="signal peptide" evidence="3">
    <location>
        <begin position="1"/>
        <end position="28"/>
    </location>
</feature>
<keyword evidence="5" id="KW-1185">Reference proteome</keyword>
<sequence length="501" mass="52506">MFISSFSSRRLWLWIIFTLSNLFNRAYGLTIPVSPDELVTAAPDPEPTFSKLANLSPRVDTDAFTMFGSFDTSNVDNSAADGDSKLAPIEAVLQMMLTQAPPSPTILAPPPAPAESSSSSSPDSTFTGESALSVTATAISPLATPPRQGPGIVLLSTTALPASTAASASSNPATTSGSDDAVNHSMASSNRMLIVGSIIGGIVCVAVLLFLMLDPSISGRLCGICPLRPFRRSKPDKGISNIADSSFSVQSRNIPGSPDRTFGARKLSPSPEKGGDDTLVEVDLKTCDPPASKFSICSSDYLSASTRDSAATATSISASTRAARPSVVTFASPTRPPRPPTADSPALSDSVYFACERQPYVVSPQAPAQLRGGRTDSRGMPKKILTPSEFFALHVPGILSSLVGAGKGEGPSKDRTVSAVSTVSAKRASATCSHHSRTKSAPLLGRHGPRVSKSPIAGLENVEEELKASEIAEKVTKHRRSRSASGWAYPDRPRIRKVVNV</sequence>
<evidence type="ECO:0000256" key="2">
    <source>
        <dbReference type="SAM" id="Phobius"/>
    </source>
</evidence>
<keyword evidence="2" id="KW-0472">Membrane</keyword>
<feature type="region of interest" description="Disordered" evidence="1">
    <location>
        <begin position="101"/>
        <end position="128"/>
    </location>
</feature>
<dbReference type="OMA" id="CANQPSA"/>
<feature type="compositionally biased region" description="Pro residues" evidence="1">
    <location>
        <begin position="101"/>
        <end position="113"/>
    </location>
</feature>